<evidence type="ECO:0000256" key="1">
    <source>
        <dbReference type="SAM" id="MobiDB-lite"/>
    </source>
</evidence>
<dbReference type="AlphaFoldDB" id="A0A158EHR6"/>
<comment type="caution">
    <text evidence="2">The sequence shown here is derived from an EMBL/GenBank/DDBJ whole genome shotgun (WGS) entry which is preliminary data.</text>
</comment>
<reference evidence="2" key="1">
    <citation type="submission" date="2016-01" db="EMBL/GenBank/DDBJ databases">
        <authorList>
            <person name="Peeters C."/>
        </authorList>
    </citation>
    <scope>NUCLEOTIDE SEQUENCE</scope>
    <source>
        <strain evidence="2">LMG 29321</strain>
    </source>
</reference>
<accession>A0A158EHR6</accession>
<gene>
    <name evidence="2" type="ORF">AWB78_08014</name>
</gene>
<keyword evidence="3" id="KW-1185">Reference proteome</keyword>
<protein>
    <submittedName>
        <fullName evidence="2">Uncharacterized protein</fullName>
    </submittedName>
</protein>
<sequence>MKHAGGAWSTPTMPRLLSTTRLTLSSRPNWVTVLPTAANCRSFWRRSRATPGPPPQASPCRCGLPLGGDVRTIARASRRADRGVRTRGQERGEGRCPEAPAMRHDGRQVYLCANSGGLSKAQMAVRTAECLGKERNEGSVVPFGTYAGLIFDILRRFSAAQTSLHSAWALASPRMLNCRNPRTLSQIGSAPFSL</sequence>
<feature type="region of interest" description="Disordered" evidence="1">
    <location>
        <begin position="77"/>
        <end position="100"/>
    </location>
</feature>
<dbReference type="Proteomes" id="UP000071859">
    <property type="component" value="Unassembled WGS sequence"/>
</dbReference>
<evidence type="ECO:0000313" key="3">
    <source>
        <dbReference type="Proteomes" id="UP000071859"/>
    </source>
</evidence>
<name>A0A158EHR6_9BURK</name>
<feature type="compositionally biased region" description="Basic and acidic residues" evidence="1">
    <location>
        <begin position="78"/>
        <end position="100"/>
    </location>
</feature>
<evidence type="ECO:0000313" key="2">
    <source>
        <dbReference type="EMBL" id="SAL06333.1"/>
    </source>
</evidence>
<organism evidence="2 3">
    <name type="scientific">Caballeronia calidae</name>
    <dbReference type="NCBI Taxonomy" id="1777139"/>
    <lineage>
        <taxon>Bacteria</taxon>
        <taxon>Pseudomonadati</taxon>
        <taxon>Pseudomonadota</taxon>
        <taxon>Betaproteobacteria</taxon>
        <taxon>Burkholderiales</taxon>
        <taxon>Burkholderiaceae</taxon>
        <taxon>Caballeronia</taxon>
    </lineage>
</organism>
<dbReference type="EMBL" id="FCOX02000111">
    <property type="protein sequence ID" value="SAL06333.1"/>
    <property type="molecule type" value="Genomic_DNA"/>
</dbReference>
<proteinExistence type="predicted"/>